<evidence type="ECO:0000313" key="3">
    <source>
        <dbReference type="Proteomes" id="UP000433493"/>
    </source>
</evidence>
<protein>
    <submittedName>
        <fullName evidence="2">Uncharacterized protein</fullName>
    </submittedName>
</protein>
<organism evidence="2 3">
    <name type="scientific">Gulosibacter chungangensis</name>
    <dbReference type="NCBI Taxonomy" id="979746"/>
    <lineage>
        <taxon>Bacteria</taxon>
        <taxon>Bacillati</taxon>
        <taxon>Actinomycetota</taxon>
        <taxon>Actinomycetes</taxon>
        <taxon>Micrococcales</taxon>
        <taxon>Microbacteriaceae</taxon>
        <taxon>Gulosibacter</taxon>
    </lineage>
</organism>
<evidence type="ECO:0000256" key="1">
    <source>
        <dbReference type="SAM" id="Phobius"/>
    </source>
</evidence>
<proteinExistence type="predicted"/>
<keyword evidence="3" id="KW-1185">Reference proteome</keyword>
<keyword evidence="1" id="KW-1133">Transmembrane helix</keyword>
<dbReference type="OrthoDB" id="4990273at2"/>
<name>A0A7J5BGT9_9MICO</name>
<dbReference type="AlphaFoldDB" id="A0A7J5BGT9"/>
<evidence type="ECO:0000313" key="2">
    <source>
        <dbReference type="EMBL" id="KAB1645338.1"/>
    </source>
</evidence>
<sequence>MDQGKVEARERARERARNIALGAAAVAITAVIIGIDVVTGFWQDLVILSGLAAGLVSFLFTVTVLNRLVAKSAEKRWAPVNRLAFTEFLHAMADEDASEISRGKVVIRMLPQVAAQPHAAELDAELHDLRELVTLEHQRLADHLSRWAQFLTSSGDNEIIMFHVAEIAFGFEKVRDAALELESQRDDASLAALASEIDECNAQLNALAQELRARLRLPVNDASR</sequence>
<reference evidence="2 3" key="1">
    <citation type="submission" date="2019-09" db="EMBL/GenBank/DDBJ databases">
        <title>Phylogeny of genus Pseudoclavibacter and closely related genus.</title>
        <authorList>
            <person name="Li Y."/>
        </authorList>
    </citation>
    <scope>NUCLEOTIDE SEQUENCE [LARGE SCALE GENOMIC DNA]</scope>
    <source>
        <strain evidence="2 3">KCTC 13959</strain>
    </source>
</reference>
<gene>
    <name evidence="2" type="ORF">F8O05_02150</name>
</gene>
<feature type="transmembrane region" description="Helical" evidence="1">
    <location>
        <begin position="45"/>
        <end position="66"/>
    </location>
</feature>
<feature type="transmembrane region" description="Helical" evidence="1">
    <location>
        <begin position="20"/>
        <end position="39"/>
    </location>
</feature>
<comment type="caution">
    <text evidence="2">The sequence shown here is derived from an EMBL/GenBank/DDBJ whole genome shotgun (WGS) entry which is preliminary data.</text>
</comment>
<accession>A0A7J5BGT9</accession>
<dbReference type="Proteomes" id="UP000433493">
    <property type="component" value="Unassembled WGS sequence"/>
</dbReference>
<dbReference type="EMBL" id="WBKB01000001">
    <property type="protein sequence ID" value="KAB1645338.1"/>
    <property type="molecule type" value="Genomic_DNA"/>
</dbReference>
<keyword evidence="1" id="KW-0812">Transmembrane</keyword>
<keyword evidence="1" id="KW-0472">Membrane</keyword>